<dbReference type="SUPFAM" id="SSF51735">
    <property type="entry name" value="NAD(P)-binding Rossmann-fold domains"/>
    <property type="match status" value="1"/>
</dbReference>
<evidence type="ECO:0000256" key="1">
    <source>
        <dbReference type="ARBA" id="ARBA00023002"/>
    </source>
</evidence>
<comment type="caution">
    <text evidence="6">The sequence shown here is derived from an EMBL/GenBank/DDBJ whole genome shotgun (WGS) entry which is preliminary data.</text>
</comment>
<dbReference type="InterPro" id="IPR015815">
    <property type="entry name" value="HIBADH-related"/>
</dbReference>
<feature type="active site" evidence="3">
    <location>
        <position position="170"/>
    </location>
</feature>
<proteinExistence type="predicted"/>
<keyword evidence="7" id="KW-1185">Reference proteome</keyword>
<dbReference type="Gene3D" id="3.40.50.720">
    <property type="entry name" value="NAD(P)-binding Rossmann-like Domain"/>
    <property type="match status" value="1"/>
</dbReference>
<dbReference type="GO" id="GO:0016491">
    <property type="term" value="F:oxidoreductase activity"/>
    <property type="evidence" value="ECO:0007669"/>
    <property type="project" value="UniProtKB-KW"/>
</dbReference>
<dbReference type="PANTHER" id="PTHR43580">
    <property type="entry name" value="OXIDOREDUCTASE GLYR1-RELATED"/>
    <property type="match status" value="1"/>
</dbReference>
<protein>
    <submittedName>
        <fullName evidence="6">3-hydroxyisobutyrate dehydrogenase</fullName>
    </submittedName>
</protein>
<dbReference type="PANTHER" id="PTHR43580:SF2">
    <property type="entry name" value="CYTOKINE-LIKE NUCLEAR FACTOR N-PAC"/>
    <property type="match status" value="1"/>
</dbReference>
<dbReference type="SUPFAM" id="SSF48179">
    <property type="entry name" value="6-phosphogluconate dehydrogenase C-terminal domain-like"/>
    <property type="match status" value="1"/>
</dbReference>
<evidence type="ECO:0000313" key="7">
    <source>
        <dbReference type="Proteomes" id="UP000445000"/>
    </source>
</evidence>
<dbReference type="AlphaFoldDB" id="A0A829Y8W1"/>
<sequence length="291" mass="30126">MKVGLIGLGLMGHGMGESLLRGGHELTVYNRTASKADALVAKGARLAKSPADACRGDLVVTMVADDAALEEVTFGAHGILENLSAGAIHVSASTISVALAERLTDEHAKAGQHFVSAPVFGRPQVAAAGQLNILAAGAADPVQRAMPVLESMGQKVWPFGERPSAANLVKLSGNFMIFAAVEALAESIALLRKAGVDEHAFVDMMTNTLFAAPIYKIYAPLITKQQYRPPGFAAPLGAKDTRLALAAGESLNVPLPLASLVRDKFLALLARGGEGDDIAALGKVAAEQAGM</sequence>
<organism evidence="6 7">
    <name type="scientific">Steroidobacter agaridevorans</name>
    <dbReference type="NCBI Taxonomy" id="2695856"/>
    <lineage>
        <taxon>Bacteria</taxon>
        <taxon>Pseudomonadati</taxon>
        <taxon>Pseudomonadota</taxon>
        <taxon>Gammaproteobacteria</taxon>
        <taxon>Steroidobacterales</taxon>
        <taxon>Steroidobacteraceae</taxon>
        <taxon>Steroidobacter</taxon>
    </lineage>
</organism>
<dbReference type="PIRSF" id="PIRSF000103">
    <property type="entry name" value="HIBADH"/>
    <property type="match status" value="1"/>
</dbReference>
<dbReference type="GO" id="GO:0050661">
    <property type="term" value="F:NADP binding"/>
    <property type="evidence" value="ECO:0007669"/>
    <property type="project" value="InterPro"/>
</dbReference>
<dbReference type="GO" id="GO:0051287">
    <property type="term" value="F:NAD binding"/>
    <property type="evidence" value="ECO:0007669"/>
    <property type="project" value="InterPro"/>
</dbReference>
<dbReference type="Proteomes" id="UP000445000">
    <property type="component" value="Unassembled WGS sequence"/>
</dbReference>
<evidence type="ECO:0000259" key="5">
    <source>
        <dbReference type="Pfam" id="PF14833"/>
    </source>
</evidence>
<dbReference type="InterPro" id="IPR051265">
    <property type="entry name" value="HIBADH-related_NP60_sf"/>
</dbReference>
<dbReference type="Pfam" id="PF14833">
    <property type="entry name" value="NAD_binding_11"/>
    <property type="match status" value="1"/>
</dbReference>
<dbReference type="Gene3D" id="1.10.1040.10">
    <property type="entry name" value="N-(1-d-carboxylethyl)-l-norvaline Dehydrogenase, domain 2"/>
    <property type="match status" value="1"/>
</dbReference>
<evidence type="ECO:0000256" key="3">
    <source>
        <dbReference type="PIRSR" id="PIRSR000103-1"/>
    </source>
</evidence>
<evidence type="ECO:0000313" key="6">
    <source>
        <dbReference type="EMBL" id="GFE79610.1"/>
    </source>
</evidence>
<dbReference type="RefSeq" id="WP_161811261.1">
    <property type="nucleotide sequence ID" value="NZ_BLJN01000001.1"/>
</dbReference>
<evidence type="ECO:0000259" key="4">
    <source>
        <dbReference type="Pfam" id="PF03446"/>
    </source>
</evidence>
<evidence type="ECO:0000256" key="2">
    <source>
        <dbReference type="ARBA" id="ARBA00023027"/>
    </source>
</evidence>
<keyword evidence="2" id="KW-0520">NAD</keyword>
<name>A0A829Y8W1_9GAMM</name>
<dbReference type="EMBL" id="BLJN01000001">
    <property type="protein sequence ID" value="GFE79610.1"/>
    <property type="molecule type" value="Genomic_DNA"/>
</dbReference>
<reference evidence="7" key="1">
    <citation type="submission" date="2020-01" db="EMBL/GenBank/DDBJ databases">
        <title>'Steroidobacter agaridevorans' sp. nov., agar-degrading bacteria isolated from rhizosphere soils.</title>
        <authorList>
            <person name="Ikenaga M."/>
            <person name="Kataoka M."/>
            <person name="Murouchi A."/>
            <person name="Katsuragi S."/>
            <person name="Sakai M."/>
        </authorList>
    </citation>
    <scope>NUCLEOTIDE SEQUENCE [LARGE SCALE GENOMIC DNA]</scope>
    <source>
        <strain evidence="7">YU21-B</strain>
    </source>
</reference>
<gene>
    <name evidence="6" type="ORF">GCM10011487_16100</name>
</gene>
<dbReference type="Pfam" id="PF03446">
    <property type="entry name" value="NAD_binding_2"/>
    <property type="match status" value="1"/>
</dbReference>
<accession>A0A829Y8W1</accession>
<dbReference type="InterPro" id="IPR029154">
    <property type="entry name" value="HIBADH-like_NADP-bd"/>
</dbReference>
<keyword evidence="1" id="KW-0560">Oxidoreductase</keyword>
<feature type="domain" description="3-hydroxyisobutyrate dehydrogenase-like NAD-binding" evidence="5">
    <location>
        <begin position="165"/>
        <end position="283"/>
    </location>
</feature>
<dbReference type="InterPro" id="IPR013328">
    <property type="entry name" value="6PGD_dom2"/>
</dbReference>
<dbReference type="InterPro" id="IPR036291">
    <property type="entry name" value="NAD(P)-bd_dom_sf"/>
</dbReference>
<feature type="domain" description="6-phosphogluconate dehydrogenase NADP-binding" evidence="4">
    <location>
        <begin position="2"/>
        <end position="157"/>
    </location>
</feature>
<dbReference type="InterPro" id="IPR008927">
    <property type="entry name" value="6-PGluconate_DH-like_C_sf"/>
</dbReference>
<dbReference type="InterPro" id="IPR006115">
    <property type="entry name" value="6PGDH_NADP-bd"/>
</dbReference>